<organism evidence="2 3">
    <name type="scientific">Pleurodeles waltl</name>
    <name type="common">Iberian ribbed newt</name>
    <dbReference type="NCBI Taxonomy" id="8319"/>
    <lineage>
        <taxon>Eukaryota</taxon>
        <taxon>Metazoa</taxon>
        <taxon>Chordata</taxon>
        <taxon>Craniata</taxon>
        <taxon>Vertebrata</taxon>
        <taxon>Euteleostomi</taxon>
        <taxon>Amphibia</taxon>
        <taxon>Batrachia</taxon>
        <taxon>Caudata</taxon>
        <taxon>Salamandroidea</taxon>
        <taxon>Salamandridae</taxon>
        <taxon>Pleurodelinae</taxon>
        <taxon>Pleurodeles</taxon>
    </lineage>
</organism>
<comment type="caution">
    <text evidence="2">The sequence shown here is derived from an EMBL/GenBank/DDBJ whole genome shotgun (WGS) entry which is preliminary data.</text>
</comment>
<evidence type="ECO:0000256" key="1">
    <source>
        <dbReference type="SAM" id="MobiDB-lite"/>
    </source>
</evidence>
<dbReference type="AlphaFoldDB" id="A0AAV7R270"/>
<keyword evidence="3" id="KW-1185">Reference proteome</keyword>
<feature type="region of interest" description="Disordered" evidence="1">
    <location>
        <begin position="115"/>
        <end position="142"/>
    </location>
</feature>
<evidence type="ECO:0000313" key="2">
    <source>
        <dbReference type="EMBL" id="KAJ1144843.1"/>
    </source>
</evidence>
<evidence type="ECO:0000313" key="3">
    <source>
        <dbReference type="Proteomes" id="UP001066276"/>
    </source>
</evidence>
<gene>
    <name evidence="2" type="ORF">NDU88_011137</name>
</gene>
<accession>A0AAV7R270</accession>
<feature type="compositionally biased region" description="Gly residues" evidence="1">
    <location>
        <begin position="115"/>
        <end position="124"/>
    </location>
</feature>
<feature type="compositionally biased region" description="Pro residues" evidence="1">
    <location>
        <begin position="129"/>
        <end position="139"/>
    </location>
</feature>
<name>A0AAV7R270_PLEWA</name>
<reference evidence="2" key="1">
    <citation type="journal article" date="2022" name="bioRxiv">
        <title>Sequencing and chromosome-scale assembly of the giantPleurodeles waltlgenome.</title>
        <authorList>
            <person name="Brown T."/>
            <person name="Elewa A."/>
            <person name="Iarovenko S."/>
            <person name="Subramanian E."/>
            <person name="Araus A.J."/>
            <person name="Petzold A."/>
            <person name="Susuki M."/>
            <person name="Suzuki K.-i.T."/>
            <person name="Hayashi T."/>
            <person name="Toyoda A."/>
            <person name="Oliveira C."/>
            <person name="Osipova E."/>
            <person name="Leigh N.D."/>
            <person name="Simon A."/>
            <person name="Yun M.H."/>
        </authorList>
    </citation>
    <scope>NUCLEOTIDE SEQUENCE</scope>
    <source>
        <strain evidence="2">20211129_DDA</strain>
        <tissue evidence="2">Liver</tissue>
    </source>
</reference>
<sequence>MFSAGAHTVDVQAPSVLSSSQALSPPLLLTSRSGPLVVVALSWASFFGAGGPAISGPRVSLQPSLRVGHQPLESIVARSYCSAPPEPSRASSQCEPGGAHGLGLSFAISSPCGGGGSASAGGSSGLTPRPGPLADPPAPRLVGPRTHSALLLTLALT</sequence>
<dbReference type="Proteomes" id="UP001066276">
    <property type="component" value="Chromosome 6"/>
</dbReference>
<proteinExistence type="predicted"/>
<protein>
    <submittedName>
        <fullName evidence="2">Uncharacterized protein</fullName>
    </submittedName>
</protein>
<dbReference type="EMBL" id="JANPWB010000010">
    <property type="protein sequence ID" value="KAJ1144843.1"/>
    <property type="molecule type" value="Genomic_DNA"/>
</dbReference>